<dbReference type="AlphaFoldDB" id="A0A699KF90"/>
<reference evidence="4" key="1">
    <citation type="journal article" date="2019" name="Sci. Rep.">
        <title>Draft genome of Tanacetum cinerariifolium, the natural source of mosquito coil.</title>
        <authorList>
            <person name="Yamashiro T."/>
            <person name="Shiraishi A."/>
            <person name="Satake H."/>
            <person name="Nakayama K."/>
        </authorList>
    </citation>
    <scope>NUCLEOTIDE SEQUENCE</scope>
</reference>
<accession>A0A699KF90</accession>
<dbReference type="GO" id="GO:0003676">
    <property type="term" value="F:nucleic acid binding"/>
    <property type="evidence" value="ECO:0007669"/>
    <property type="project" value="InterPro"/>
</dbReference>
<evidence type="ECO:0000256" key="2">
    <source>
        <dbReference type="SAM" id="MobiDB-lite"/>
    </source>
</evidence>
<proteinExistence type="predicted"/>
<keyword evidence="1" id="KW-0862">Zinc</keyword>
<feature type="domain" description="CCHC-type" evidence="3">
    <location>
        <begin position="28"/>
        <end position="42"/>
    </location>
</feature>
<keyword evidence="1" id="KW-0479">Metal-binding</keyword>
<name>A0A699KF90_TANCI</name>
<dbReference type="Gene3D" id="4.10.60.10">
    <property type="entry name" value="Zinc finger, CCHC-type"/>
    <property type="match status" value="1"/>
</dbReference>
<evidence type="ECO:0000259" key="3">
    <source>
        <dbReference type="PROSITE" id="PS50158"/>
    </source>
</evidence>
<comment type="caution">
    <text evidence="4">The sequence shown here is derived from an EMBL/GenBank/DDBJ whole genome shotgun (WGS) entry which is preliminary data.</text>
</comment>
<evidence type="ECO:0000256" key="1">
    <source>
        <dbReference type="PROSITE-ProRule" id="PRU00047"/>
    </source>
</evidence>
<keyword evidence="1" id="KW-0863">Zinc-finger</keyword>
<sequence>SPPLDNEDLEEIVQDDLEEMDLKWQVECFNCHRRGHFAMDCRPAMNSGNRSRDARNAGYKGRDNGKRPAKEEDENALIVQDGLEEEVTENMFDNRSSDVENSLADDRFKKGEGYHIVPPPLTGNYMPPKADLSFAGLDDSIYKFKISETVTSLTNDEKDAPETSIAYVEKPKEDSISHLIKDCTFHEDRIAKKSVLPNNVGKGTGHNESRPVWNDVQRINHQNKFAPTVVFTKSGRILVSTAKPKVAASTSAAKPVNIVGPKQSVQFSKSISNFYKSHSPIRRSFNNATTHLRRNSTKRVNTAGSKAVSVVKGNEVTTVKTSAGCIWRPRVNDIDQISKDNRWICTHVDYVDPQGRLISVMAWVPKRN</sequence>
<dbReference type="GO" id="GO:0008270">
    <property type="term" value="F:zinc ion binding"/>
    <property type="evidence" value="ECO:0007669"/>
    <property type="project" value="UniProtKB-KW"/>
</dbReference>
<dbReference type="EMBL" id="BKCJ010501371">
    <property type="protein sequence ID" value="GFA85611.1"/>
    <property type="molecule type" value="Genomic_DNA"/>
</dbReference>
<feature type="compositionally biased region" description="Basic and acidic residues" evidence="2">
    <location>
        <begin position="50"/>
        <end position="70"/>
    </location>
</feature>
<dbReference type="InterPro" id="IPR001878">
    <property type="entry name" value="Znf_CCHC"/>
</dbReference>
<organism evidence="4">
    <name type="scientific">Tanacetum cinerariifolium</name>
    <name type="common">Dalmatian daisy</name>
    <name type="synonym">Chrysanthemum cinerariifolium</name>
    <dbReference type="NCBI Taxonomy" id="118510"/>
    <lineage>
        <taxon>Eukaryota</taxon>
        <taxon>Viridiplantae</taxon>
        <taxon>Streptophyta</taxon>
        <taxon>Embryophyta</taxon>
        <taxon>Tracheophyta</taxon>
        <taxon>Spermatophyta</taxon>
        <taxon>Magnoliopsida</taxon>
        <taxon>eudicotyledons</taxon>
        <taxon>Gunneridae</taxon>
        <taxon>Pentapetalae</taxon>
        <taxon>asterids</taxon>
        <taxon>campanulids</taxon>
        <taxon>Asterales</taxon>
        <taxon>Asteraceae</taxon>
        <taxon>Asteroideae</taxon>
        <taxon>Anthemideae</taxon>
        <taxon>Anthemidinae</taxon>
        <taxon>Tanacetum</taxon>
    </lineage>
</organism>
<gene>
    <name evidence="4" type="ORF">Tci_657583</name>
</gene>
<feature type="non-terminal residue" evidence="4">
    <location>
        <position position="1"/>
    </location>
</feature>
<dbReference type="SUPFAM" id="SSF57756">
    <property type="entry name" value="Retrovirus zinc finger-like domains"/>
    <property type="match status" value="1"/>
</dbReference>
<feature type="region of interest" description="Disordered" evidence="2">
    <location>
        <begin position="43"/>
        <end position="74"/>
    </location>
</feature>
<protein>
    <recommendedName>
        <fullName evidence="3">CCHC-type domain-containing protein</fullName>
    </recommendedName>
</protein>
<dbReference type="InterPro" id="IPR036875">
    <property type="entry name" value="Znf_CCHC_sf"/>
</dbReference>
<evidence type="ECO:0000313" key="4">
    <source>
        <dbReference type="EMBL" id="GFA85611.1"/>
    </source>
</evidence>
<dbReference type="PROSITE" id="PS50158">
    <property type="entry name" value="ZF_CCHC"/>
    <property type="match status" value="1"/>
</dbReference>